<feature type="modified residue" description="N6-(pyridoxal phosphate)lysine" evidence="6">
    <location>
        <position position="204"/>
    </location>
</feature>
<evidence type="ECO:0000313" key="9">
    <source>
        <dbReference type="Proteomes" id="UP000012429"/>
    </source>
</evidence>
<dbReference type="InterPro" id="IPR015421">
    <property type="entry name" value="PyrdxlP-dep_Trfase_major"/>
</dbReference>
<evidence type="ECO:0000313" key="8">
    <source>
        <dbReference type="EMBL" id="ENN88403.1"/>
    </source>
</evidence>
<dbReference type="PATRIC" id="fig|363754.4.peg.1661"/>
<keyword evidence="4" id="KW-0663">Pyridoxal phosphate</keyword>
<dbReference type="GO" id="GO:0005829">
    <property type="term" value="C:cytosol"/>
    <property type="evidence" value="ECO:0007669"/>
    <property type="project" value="TreeGrafter"/>
</dbReference>
<comment type="similarity">
    <text evidence="2">Belongs to the threonine aldolase family.</text>
</comment>
<name>N6UE20_9HYPH</name>
<accession>N6UE20</accession>
<feature type="domain" description="Aromatic amino acid beta-eliminating lyase/threonine aldolase" evidence="7">
    <location>
        <begin position="8"/>
        <end position="291"/>
    </location>
</feature>
<dbReference type="InterPro" id="IPR023603">
    <property type="entry name" value="Low_specificity_L-TA-like"/>
</dbReference>
<dbReference type="Gene3D" id="3.90.1150.10">
    <property type="entry name" value="Aspartate Aminotransferase, domain 1"/>
    <property type="match status" value="1"/>
</dbReference>
<dbReference type="GO" id="GO:0006545">
    <property type="term" value="P:glycine biosynthetic process"/>
    <property type="evidence" value="ECO:0007669"/>
    <property type="project" value="TreeGrafter"/>
</dbReference>
<dbReference type="Pfam" id="PF01212">
    <property type="entry name" value="Beta_elim_lyase"/>
    <property type="match status" value="1"/>
</dbReference>
<comment type="caution">
    <text evidence="8">The sequence shown here is derived from an EMBL/GenBank/DDBJ whole genome shotgun (WGS) entry which is preliminary data.</text>
</comment>
<comment type="subunit">
    <text evidence="3">Homotetramer.</text>
</comment>
<dbReference type="PIRSF" id="PIRSF017617">
    <property type="entry name" value="Thr_aldolase"/>
    <property type="match status" value="1"/>
</dbReference>
<dbReference type="InterPro" id="IPR015424">
    <property type="entry name" value="PyrdxlP-dep_Trfase"/>
</dbReference>
<evidence type="ECO:0000256" key="3">
    <source>
        <dbReference type="ARBA" id="ARBA00011881"/>
    </source>
</evidence>
<dbReference type="FunFam" id="3.40.640.10:FF:000030">
    <property type="entry name" value="Low-specificity L-threonine aldolase"/>
    <property type="match status" value="1"/>
</dbReference>
<evidence type="ECO:0000256" key="2">
    <source>
        <dbReference type="ARBA" id="ARBA00006966"/>
    </source>
</evidence>
<dbReference type="Proteomes" id="UP000012429">
    <property type="component" value="Unassembled WGS sequence"/>
</dbReference>
<keyword evidence="9" id="KW-1185">Reference proteome</keyword>
<dbReference type="GO" id="GO:0006567">
    <property type="term" value="P:L-threonine catabolic process"/>
    <property type="evidence" value="ECO:0007669"/>
    <property type="project" value="TreeGrafter"/>
</dbReference>
<dbReference type="InterPro" id="IPR001597">
    <property type="entry name" value="ArAA_b-elim_lyase/Thr_aldolase"/>
</dbReference>
<dbReference type="InterPro" id="IPR015422">
    <property type="entry name" value="PyrdxlP-dep_Trfase_small"/>
</dbReference>
<dbReference type="STRING" id="363754.RHSP_75705"/>
<dbReference type="RefSeq" id="WP_004112375.1">
    <property type="nucleotide sequence ID" value="NZ_AQHN01000028.1"/>
</dbReference>
<evidence type="ECO:0000259" key="7">
    <source>
        <dbReference type="Pfam" id="PF01212"/>
    </source>
</evidence>
<evidence type="ECO:0000256" key="5">
    <source>
        <dbReference type="ARBA" id="ARBA00023239"/>
    </source>
</evidence>
<sequence>MSVSAFIDLYSDTKSKPTKGMREYMMSVEVGDEQKDEDNNVIDLCARVADMLGKEAAVFLPSGTMCNEIALAVHCRPGDEIIAHETAHVLVSETGGPAALSGVMVRGVRGRNGIFDGTMLKDAIRPESRYLQQSRLVVVEQTSNFGGGTIWPLETISEVVSVARSNGLILHMDGARLLNAVVASGISTKDYAGSFDTAWIDLSKGLGAPVGGVLAGSRDFIQQAWRLKQRWGGAMRQSGFLAAAGIYALDHHVERLAEDHQNASILARGLSELPGIKLATINVETNIVFFDVAGTGRSPAEITAALKKKSVGMGGGGLFGPTAMRAVTHIGVTRADIIAALAAMREILNG</sequence>
<organism evidence="8 9">
    <name type="scientific">Rhizobium freirei PRF 81</name>
    <dbReference type="NCBI Taxonomy" id="363754"/>
    <lineage>
        <taxon>Bacteria</taxon>
        <taxon>Pseudomonadati</taxon>
        <taxon>Pseudomonadota</taxon>
        <taxon>Alphaproteobacteria</taxon>
        <taxon>Hyphomicrobiales</taxon>
        <taxon>Rhizobiaceae</taxon>
        <taxon>Rhizobium/Agrobacterium group</taxon>
        <taxon>Rhizobium</taxon>
    </lineage>
</organism>
<evidence type="ECO:0000256" key="6">
    <source>
        <dbReference type="PIRSR" id="PIRSR017617-1"/>
    </source>
</evidence>
<dbReference type="AlphaFoldDB" id="N6UE20"/>
<dbReference type="NCBIfam" id="NF041359">
    <property type="entry name" value="GntG_guanitoxin"/>
    <property type="match status" value="1"/>
</dbReference>
<comment type="cofactor">
    <cofactor evidence="1">
        <name>pyridoxal 5'-phosphate</name>
        <dbReference type="ChEBI" id="CHEBI:597326"/>
    </cofactor>
</comment>
<dbReference type="OrthoDB" id="9774495at2"/>
<dbReference type="PANTHER" id="PTHR48097:SF9">
    <property type="entry name" value="L-THREONINE ALDOLASE"/>
    <property type="match status" value="1"/>
</dbReference>
<proteinExistence type="inferred from homology"/>
<dbReference type="FunFam" id="3.90.1150.10:FF:000041">
    <property type="entry name" value="Low-specificity L-threonine aldolase"/>
    <property type="match status" value="1"/>
</dbReference>
<keyword evidence="5 8" id="KW-0456">Lyase</keyword>
<dbReference type="PANTHER" id="PTHR48097">
    <property type="entry name" value="L-THREONINE ALDOLASE-RELATED"/>
    <property type="match status" value="1"/>
</dbReference>
<evidence type="ECO:0000256" key="4">
    <source>
        <dbReference type="ARBA" id="ARBA00022898"/>
    </source>
</evidence>
<evidence type="ECO:0000256" key="1">
    <source>
        <dbReference type="ARBA" id="ARBA00001933"/>
    </source>
</evidence>
<dbReference type="EMBL" id="AQHN01000028">
    <property type="protein sequence ID" value="ENN88403.1"/>
    <property type="molecule type" value="Genomic_DNA"/>
</dbReference>
<dbReference type="SUPFAM" id="SSF53383">
    <property type="entry name" value="PLP-dependent transferases"/>
    <property type="match status" value="1"/>
</dbReference>
<dbReference type="Gene3D" id="3.40.640.10">
    <property type="entry name" value="Type I PLP-dependent aspartate aminotransferase-like (Major domain)"/>
    <property type="match status" value="1"/>
</dbReference>
<gene>
    <name evidence="8" type="ORF">RHSP_75705</name>
</gene>
<protein>
    <submittedName>
        <fullName evidence="8">Aromatic amino acid beta-eliminating lyase/threonineeeeeeeeeee aldolase</fullName>
    </submittedName>
</protein>
<dbReference type="GO" id="GO:0008732">
    <property type="term" value="F:L-allo-threonine aldolase activity"/>
    <property type="evidence" value="ECO:0007669"/>
    <property type="project" value="TreeGrafter"/>
</dbReference>
<reference evidence="8 9" key="1">
    <citation type="journal article" date="2012" name="BMC Genomics">
        <title>Genomic basis of broad host range and environmental adaptability of Rhizobium tropici CIAT 899 and Rhizobium sp. PRF 81 which are used in inoculants for common bean (Phaseolus vulgaris L.).</title>
        <authorList>
            <person name="Ormeno-Orrillo E."/>
            <person name="Menna P."/>
            <person name="Almeida L.G."/>
            <person name="Ollero F.J."/>
            <person name="Nicolas M.F."/>
            <person name="Pains Rodrigues E."/>
            <person name="Shigueyoshi Nakatani A."/>
            <person name="Silva Batista J.S."/>
            <person name="Oliveira Chueire L.M."/>
            <person name="Souza R.C."/>
            <person name="Ribeiro Vasconcelos A.T."/>
            <person name="Megias M."/>
            <person name="Hungria M."/>
            <person name="Martinez-Romero E."/>
        </authorList>
    </citation>
    <scope>NUCLEOTIDE SEQUENCE [LARGE SCALE GENOMIC DNA]</scope>
    <source>
        <strain evidence="8 9">PRF 81</strain>
    </source>
</reference>